<keyword evidence="2" id="KW-0805">Transcription regulation</keyword>
<feature type="domain" description="BHLH" evidence="8">
    <location>
        <begin position="44"/>
        <end position="94"/>
    </location>
</feature>
<evidence type="ECO:0000256" key="7">
    <source>
        <dbReference type="SAM" id="MobiDB-lite"/>
    </source>
</evidence>
<evidence type="ECO:0000313" key="9">
    <source>
        <dbReference type="EMBL" id="KZM98992.1"/>
    </source>
</evidence>
<dbReference type="Gene3D" id="4.10.280.10">
    <property type="entry name" value="Helix-loop-helix DNA-binding domain"/>
    <property type="match status" value="1"/>
</dbReference>
<reference evidence="10" key="2">
    <citation type="submission" date="2022-03" db="EMBL/GenBank/DDBJ databases">
        <title>Draft title - Genomic analysis of global carrot germplasm unveils the trajectory of domestication and the origin of high carotenoid orange carrot.</title>
        <authorList>
            <person name="Iorizzo M."/>
            <person name="Ellison S."/>
            <person name="Senalik D."/>
            <person name="Macko-Podgorni A."/>
            <person name="Grzebelus D."/>
            <person name="Bostan H."/>
            <person name="Rolling W."/>
            <person name="Curaba J."/>
            <person name="Simon P."/>
        </authorList>
    </citation>
    <scope>NUCLEOTIDE SEQUENCE</scope>
    <source>
        <tissue evidence="10">Leaf</tissue>
    </source>
</reference>
<keyword evidence="3" id="KW-0238">DNA-binding</keyword>
<dbReference type="Proteomes" id="UP000077755">
    <property type="component" value="Chromosome 4"/>
</dbReference>
<evidence type="ECO:0000256" key="1">
    <source>
        <dbReference type="ARBA" id="ARBA00004123"/>
    </source>
</evidence>
<dbReference type="AlphaFoldDB" id="A0A162AC08"/>
<dbReference type="SUPFAM" id="SSF47459">
    <property type="entry name" value="HLH, helix-loop-helix DNA-binding domain"/>
    <property type="match status" value="1"/>
</dbReference>
<dbReference type="GO" id="GO:0003700">
    <property type="term" value="F:DNA-binding transcription factor activity"/>
    <property type="evidence" value="ECO:0007669"/>
    <property type="project" value="InterPro"/>
</dbReference>
<dbReference type="Pfam" id="PF00010">
    <property type="entry name" value="HLH"/>
    <property type="match status" value="1"/>
</dbReference>
<organism evidence="9">
    <name type="scientific">Daucus carota subsp. sativus</name>
    <name type="common">Carrot</name>
    <dbReference type="NCBI Taxonomy" id="79200"/>
    <lineage>
        <taxon>Eukaryota</taxon>
        <taxon>Viridiplantae</taxon>
        <taxon>Streptophyta</taxon>
        <taxon>Embryophyta</taxon>
        <taxon>Tracheophyta</taxon>
        <taxon>Spermatophyta</taxon>
        <taxon>Magnoliopsida</taxon>
        <taxon>eudicotyledons</taxon>
        <taxon>Gunneridae</taxon>
        <taxon>Pentapetalae</taxon>
        <taxon>asterids</taxon>
        <taxon>campanulids</taxon>
        <taxon>Apiales</taxon>
        <taxon>Apiaceae</taxon>
        <taxon>Apioideae</taxon>
        <taxon>Scandiceae</taxon>
        <taxon>Daucinae</taxon>
        <taxon>Daucus</taxon>
        <taxon>Daucus sect. Daucus</taxon>
    </lineage>
</organism>
<dbReference type="PANTHER" id="PTHR45844:SF19">
    <property type="entry name" value="TRANSCRIPTION FACTOR BHLH106-RELATED"/>
    <property type="match status" value="1"/>
</dbReference>
<evidence type="ECO:0000256" key="4">
    <source>
        <dbReference type="ARBA" id="ARBA00023163"/>
    </source>
</evidence>
<sequence>MLAPEAWPEDSDFHNCIIGDSDLGPFLPPMHSLCSSSETSKGTAASNNHKEAEKRRRQRINSHLDTLRTLLPACNSKTDKASLLAKVVQQVRELKQQSSHVMQLESSFPSDTDDVIVVADFFYSNNHQSLVIKASFCCDDRADLIADLIQTLKSLRLSPLKAEMVTFGGRTRNVLILATDKIDETNEVVEFLKEELRSLVHRSSSHFGDRFKRQRRLIN</sequence>
<dbReference type="OMA" id="ALEHVIM"/>
<dbReference type="PANTHER" id="PTHR45844">
    <property type="entry name" value="TRANSCRIPTION FACTOR BHLH30"/>
    <property type="match status" value="1"/>
</dbReference>
<dbReference type="GO" id="GO:0005634">
    <property type="term" value="C:nucleus"/>
    <property type="evidence" value="ECO:0007669"/>
    <property type="project" value="UniProtKB-SubCell"/>
</dbReference>
<dbReference type="PROSITE" id="PS50888">
    <property type="entry name" value="BHLH"/>
    <property type="match status" value="1"/>
</dbReference>
<gene>
    <name evidence="9" type="ORF">DCAR_013646</name>
    <name evidence="10" type="ORF">DCAR_0417370</name>
</gene>
<evidence type="ECO:0000259" key="8">
    <source>
        <dbReference type="PROSITE" id="PS50888"/>
    </source>
</evidence>
<evidence type="ECO:0000313" key="11">
    <source>
        <dbReference type="Proteomes" id="UP000077755"/>
    </source>
</evidence>
<dbReference type="GO" id="GO:0046983">
    <property type="term" value="F:protein dimerization activity"/>
    <property type="evidence" value="ECO:0007669"/>
    <property type="project" value="InterPro"/>
</dbReference>
<dbReference type="InterPro" id="IPR036638">
    <property type="entry name" value="HLH_DNA-bd_sf"/>
</dbReference>
<dbReference type="InterPro" id="IPR045847">
    <property type="entry name" value="AIG1-like"/>
</dbReference>
<feature type="compositionally biased region" description="Polar residues" evidence="7">
    <location>
        <begin position="34"/>
        <end position="47"/>
    </location>
</feature>
<evidence type="ECO:0000256" key="2">
    <source>
        <dbReference type="ARBA" id="ARBA00023015"/>
    </source>
</evidence>
<dbReference type="OrthoDB" id="71302at2759"/>
<keyword evidence="11" id="KW-1185">Reference proteome</keyword>
<dbReference type="SMART" id="SM00353">
    <property type="entry name" value="HLH"/>
    <property type="match status" value="1"/>
</dbReference>
<evidence type="ECO:0000256" key="3">
    <source>
        <dbReference type="ARBA" id="ARBA00023125"/>
    </source>
</evidence>
<feature type="coiled-coil region" evidence="6">
    <location>
        <begin position="175"/>
        <end position="202"/>
    </location>
</feature>
<protein>
    <recommendedName>
        <fullName evidence="8">BHLH domain-containing protein</fullName>
    </recommendedName>
</protein>
<reference evidence="9" key="1">
    <citation type="journal article" date="2016" name="Nat. Genet.">
        <title>A high-quality carrot genome assembly provides new insights into carotenoid accumulation and asterid genome evolution.</title>
        <authorList>
            <person name="Iorizzo M."/>
            <person name="Ellison S."/>
            <person name="Senalik D."/>
            <person name="Zeng P."/>
            <person name="Satapoomin P."/>
            <person name="Huang J."/>
            <person name="Bowman M."/>
            <person name="Iovene M."/>
            <person name="Sanseverino W."/>
            <person name="Cavagnaro P."/>
            <person name="Yildiz M."/>
            <person name="Macko-Podgorni A."/>
            <person name="Moranska E."/>
            <person name="Grzebelus E."/>
            <person name="Grzebelus D."/>
            <person name="Ashrafi H."/>
            <person name="Zheng Z."/>
            <person name="Cheng S."/>
            <person name="Spooner D."/>
            <person name="Van Deynze A."/>
            <person name="Simon P."/>
        </authorList>
    </citation>
    <scope>NUCLEOTIDE SEQUENCE [LARGE SCALE GENOMIC DNA]</scope>
    <source>
        <tissue evidence="9">Leaf</tissue>
    </source>
</reference>
<comment type="subcellular location">
    <subcellularLocation>
        <location evidence="1">Nucleus</location>
    </subcellularLocation>
</comment>
<evidence type="ECO:0000313" key="10">
    <source>
        <dbReference type="EMBL" id="WOG98029.1"/>
    </source>
</evidence>
<dbReference type="EMBL" id="CP093346">
    <property type="protein sequence ID" value="WOG98029.1"/>
    <property type="molecule type" value="Genomic_DNA"/>
</dbReference>
<dbReference type="KEGG" id="dcr:108217704"/>
<keyword evidence="6" id="KW-0175">Coiled coil</keyword>
<keyword evidence="5" id="KW-0539">Nucleus</keyword>
<dbReference type="STRING" id="79200.A0A162AC08"/>
<dbReference type="Gramene" id="KZM98992">
    <property type="protein sequence ID" value="KZM98992"/>
    <property type="gene ID" value="DCAR_013646"/>
</dbReference>
<dbReference type="EMBL" id="LNRQ01000004">
    <property type="protein sequence ID" value="KZM98992.1"/>
    <property type="molecule type" value="Genomic_DNA"/>
</dbReference>
<accession>A0A162AC08</accession>
<proteinExistence type="predicted"/>
<feature type="region of interest" description="Disordered" evidence="7">
    <location>
        <begin position="34"/>
        <end position="57"/>
    </location>
</feature>
<evidence type="ECO:0000256" key="6">
    <source>
        <dbReference type="SAM" id="Coils"/>
    </source>
</evidence>
<dbReference type="GO" id="GO:0003677">
    <property type="term" value="F:DNA binding"/>
    <property type="evidence" value="ECO:0007669"/>
    <property type="project" value="UniProtKB-KW"/>
</dbReference>
<evidence type="ECO:0000256" key="5">
    <source>
        <dbReference type="ARBA" id="ARBA00023242"/>
    </source>
</evidence>
<name>A0A162AC08_DAUCS</name>
<keyword evidence="4" id="KW-0804">Transcription</keyword>
<dbReference type="InterPro" id="IPR011598">
    <property type="entry name" value="bHLH_dom"/>
</dbReference>